<dbReference type="InterPro" id="IPR029471">
    <property type="entry name" value="HNH_5"/>
</dbReference>
<evidence type="ECO:0000313" key="1">
    <source>
        <dbReference type="EMBL" id="OSC32814.1"/>
    </source>
</evidence>
<keyword evidence="1" id="KW-0540">Nuclease</keyword>
<dbReference type="Gene3D" id="1.10.30.50">
    <property type="match status" value="1"/>
</dbReference>
<dbReference type="Proteomes" id="UP000193577">
    <property type="component" value="Unassembled WGS sequence"/>
</dbReference>
<dbReference type="InterPro" id="IPR052892">
    <property type="entry name" value="NA-targeting_endonuclease"/>
</dbReference>
<dbReference type="InterPro" id="IPR003615">
    <property type="entry name" value="HNH_nuc"/>
</dbReference>
<comment type="caution">
    <text evidence="1">The sequence shown here is derived from an EMBL/GenBank/DDBJ whole genome shotgun (WGS) entry which is preliminary data.</text>
</comment>
<dbReference type="PANTHER" id="PTHR33877:SF2">
    <property type="entry name" value="OS07G0170200 PROTEIN"/>
    <property type="match status" value="1"/>
</dbReference>
<evidence type="ECO:0000313" key="2">
    <source>
        <dbReference type="Proteomes" id="UP000193577"/>
    </source>
</evidence>
<sequence>MTATIPISVEVFNADYRAFATVGWMDAVRLMLRDAVHVIETHTPAVHVHSPSVVIELPASVVLKRYAHRPYRPVQVERATREGVLVRDKHTCAYCGGRANTIDHVLPRSKGGGDGWLNLVAACEACNGRKGDAAPQERGMRLLWEPYVPREKDRFALMC</sequence>
<dbReference type="AlphaFoldDB" id="A0A7I7SB12"/>
<accession>A0A7I7SB12</accession>
<dbReference type="RefSeq" id="WP_085304530.1">
    <property type="nucleotide sequence ID" value="NZ_AP022594.1"/>
</dbReference>
<organism evidence="1 2">
    <name type="scientific">Mycolicibacillus koreensis</name>
    <dbReference type="NCBI Taxonomy" id="1069220"/>
    <lineage>
        <taxon>Bacteria</taxon>
        <taxon>Bacillati</taxon>
        <taxon>Actinomycetota</taxon>
        <taxon>Actinomycetes</taxon>
        <taxon>Mycobacteriales</taxon>
        <taxon>Mycobacteriaceae</taxon>
        <taxon>Mycolicibacillus</taxon>
    </lineage>
</organism>
<dbReference type="PANTHER" id="PTHR33877">
    <property type="entry name" value="SLL1193 PROTEIN"/>
    <property type="match status" value="1"/>
</dbReference>
<proteinExistence type="predicted"/>
<protein>
    <submittedName>
        <fullName evidence="1">Restriction endonuclease</fullName>
    </submittedName>
</protein>
<reference evidence="1 2" key="1">
    <citation type="submission" date="2017-04" db="EMBL/GenBank/DDBJ databases">
        <title>The new phylogeny of genus Mycobacterium.</title>
        <authorList>
            <person name="Tortoli E."/>
            <person name="Trovato A."/>
            <person name="Cirillo D.M."/>
        </authorList>
    </citation>
    <scope>NUCLEOTIDE SEQUENCE [LARGE SCALE GENOMIC DNA]</scope>
    <source>
        <strain evidence="1 2">KCTC 19819</strain>
    </source>
</reference>
<dbReference type="EMBL" id="NCXO01000032">
    <property type="protein sequence ID" value="OSC32814.1"/>
    <property type="molecule type" value="Genomic_DNA"/>
</dbReference>
<name>A0A7I7SB12_9MYCO</name>
<dbReference type="GO" id="GO:0004519">
    <property type="term" value="F:endonuclease activity"/>
    <property type="evidence" value="ECO:0007669"/>
    <property type="project" value="UniProtKB-KW"/>
</dbReference>
<dbReference type="OrthoDB" id="9802901at2"/>
<gene>
    <name evidence="1" type="ORF">B8W67_13785</name>
</gene>
<keyword evidence="1" id="KW-0255">Endonuclease</keyword>
<dbReference type="Pfam" id="PF14279">
    <property type="entry name" value="HNH_5"/>
    <property type="match status" value="1"/>
</dbReference>
<keyword evidence="1" id="KW-0378">Hydrolase</keyword>
<dbReference type="CDD" id="cd00085">
    <property type="entry name" value="HNHc"/>
    <property type="match status" value="1"/>
</dbReference>
<keyword evidence="2" id="KW-1185">Reference proteome</keyword>
<dbReference type="SMART" id="SM00507">
    <property type="entry name" value="HNHc"/>
    <property type="match status" value="1"/>
</dbReference>